<evidence type="ECO:0000313" key="2">
    <source>
        <dbReference type="Proteomes" id="UP000504606"/>
    </source>
</evidence>
<proteinExistence type="predicted"/>
<dbReference type="Proteomes" id="UP000504606">
    <property type="component" value="Unplaced"/>
</dbReference>
<name>A0A9C6XPZ9_FRAOC</name>
<dbReference type="KEGG" id="foc:113202257"/>
<keyword evidence="2" id="KW-1185">Reference proteome</keyword>
<evidence type="ECO:0000313" key="3">
    <source>
        <dbReference type="RefSeq" id="XP_052127196.1"/>
    </source>
</evidence>
<dbReference type="OrthoDB" id="3437960at2759"/>
<feature type="region of interest" description="Disordered" evidence="1">
    <location>
        <begin position="327"/>
        <end position="367"/>
    </location>
</feature>
<feature type="compositionally biased region" description="Polar residues" evidence="1">
    <location>
        <begin position="327"/>
        <end position="340"/>
    </location>
</feature>
<evidence type="ECO:0000256" key="1">
    <source>
        <dbReference type="SAM" id="MobiDB-lite"/>
    </source>
</evidence>
<dbReference type="RefSeq" id="XP_052127196.1">
    <property type="nucleotide sequence ID" value="XM_052271236.1"/>
</dbReference>
<organism evidence="2 3">
    <name type="scientific">Frankliniella occidentalis</name>
    <name type="common">Western flower thrips</name>
    <name type="synonym">Euthrips occidentalis</name>
    <dbReference type="NCBI Taxonomy" id="133901"/>
    <lineage>
        <taxon>Eukaryota</taxon>
        <taxon>Metazoa</taxon>
        <taxon>Ecdysozoa</taxon>
        <taxon>Arthropoda</taxon>
        <taxon>Hexapoda</taxon>
        <taxon>Insecta</taxon>
        <taxon>Pterygota</taxon>
        <taxon>Neoptera</taxon>
        <taxon>Paraneoptera</taxon>
        <taxon>Thysanoptera</taxon>
        <taxon>Terebrantia</taxon>
        <taxon>Thripoidea</taxon>
        <taxon>Thripidae</taxon>
        <taxon>Frankliniella</taxon>
    </lineage>
</organism>
<sequence length="398" mass="42946">MDYCAPSDVQWDALFNYIANDPEMLSGVTVHPGGKVRMQRKWDSLAIIVNDADKDSAQKTGKQWKSAWNGIKGRARKSYRDKVLPNLVAGQPFPDPNTVEGLSENYKRVLIMTGVEAAMANVVLPQVAVENVDEPDVAPLPEPEDAVNQPAAPLMLPAPQDAVNAAAPLVLPAPQDAVNAAAPHVLPAPLVLPAPQDAVNAAAPIVLPAPLVLPAPQEAVNAAAPLVLPVAVEFDAPLEFLVDGNDIGHWSPLNDDQWIGASLFVKEEAEEDLLGAAALPRLKQEVKGEASEIIYLTDSDDDSKQQTYAAVKQEDSDDVVTLSDSPYQQMYHTPPRSSGLTPAAKRRLQRNAGVVSPMQYETQPEPDADTDDLKAIIRANTLVMRELIGLVRNLKMTR</sequence>
<gene>
    <name evidence="3" type="primary">LOC113202257</name>
</gene>
<protein>
    <submittedName>
        <fullName evidence="3">Uncharacterized protein LOC113202257</fullName>
    </submittedName>
</protein>
<reference evidence="3" key="1">
    <citation type="submission" date="2025-08" db="UniProtKB">
        <authorList>
            <consortium name="RefSeq"/>
        </authorList>
    </citation>
    <scope>IDENTIFICATION</scope>
    <source>
        <tissue evidence="3">Whole organism</tissue>
    </source>
</reference>
<accession>A0A9C6XPZ9</accession>
<dbReference type="GeneID" id="113202257"/>
<dbReference type="AlphaFoldDB" id="A0A9C6XPZ9"/>